<feature type="region of interest" description="Disordered" evidence="2">
    <location>
        <begin position="277"/>
        <end position="302"/>
    </location>
</feature>
<comment type="caution">
    <text evidence="4">The sequence shown here is derived from an EMBL/GenBank/DDBJ whole genome shotgun (WGS) entry which is preliminary data.</text>
</comment>
<comment type="function">
    <text evidence="1">Specifically recognizes and binds N6-methyladenosine (m6A)-containing RNAs, and regulates mRNA stability. M6A is a modification present at internal sites of mRNAs and some non-coding RNAs and plays a role in mRNA stability and processing.</text>
</comment>
<dbReference type="AlphaFoldDB" id="A0ABD3DZB9"/>
<dbReference type="GO" id="GO:0003729">
    <property type="term" value="F:mRNA binding"/>
    <property type="evidence" value="ECO:0007669"/>
    <property type="project" value="UniProtKB-UniRule"/>
</dbReference>
<evidence type="ECO:0000259" key="3">
    <source>
        <dbReference type="PROSITE" id="PS50882"/>
    </source>
</evidence>
<dbReference type="PROSITE" id="PS50882">
    <property type="entry name" value="YTH"/>
    <property type="match status" value="1"/>
</dbReference>
<protein>
    <recommendedName>
        <fullName evidence="1">YTH domain-containing family protein</fullName>
    </recommendedName>
</protein>
<keyword evidence="5" id="KW-1185">Reference proteome</keyword>
<organism evidence="4 5">
    <name type="scientific">Castilleja foliolosa</name>
    <dbReference type="NCBI Taxonomy" id="1961234"/>
    <lineage>
        <taxon>Eukaryota</taxon>
        <taxon>Viridiplantae</taxon>
        <taxon>Streptophyta</taxon>
        <taxon>Embryophyta</taxon>
        <taxon>Tracheophyta</taxon>
        <taxon>Spermatophyta</taxon>
        <taxon>Magnoliopsida</taxon>
        <taxon>eudicotyledons</taxon>
        <taxon>Gunneridae</taxon>
        <taxon>Pentapetalae</taxon>
        <taxon>asterids</taxon>
        <taxon>lamiids</taxon>
        <taxon>Lamiales</taxon>
        <taxon>Orobanchaceae</taxon>
        <taxon>Pedicularideae</taxon>
        <taxon>Castillejinae</taxon>
        <taxon>Castilleja</taxon>
    </lineage>
</organism>
<dbReference type="CDD" id="cd21134">
    <property type="entry name" value="YTH"/>
    <property type="match status" value="1"/>
</dbReference>
<dbReference type="PANTHER" id="PTHR12357:SF3">
    <property type="entry name" value="YTH DOMAIN-CONTAINING PROTEIN 1"/>
    <property type="match status" value="1"/>
</dbReference>
<comment type="similarity">
    <text evidence="1">Belongs to the YTHDF family.</text>
</comment>
<sequence length="378" mass="43168">MSSDTSKEVALAIDLSLTEYKKDMMNLHDSVSPRAKSNEEKCRPRAEELMHSCNRTESSSEMKKDKLNNTRYFVIKSLNHQNIQMSIRKGIWATQVMNEPILEEAFQVILIFSVNMSGFFQGYAQMISSVGWRRDHIWSQGSGKNNPWGRSFKVKWLRLNDLPFQKTLHLKNPWNDFKPVKISRDCQELPGDIGKALCDLLDESYDMSVTMKRDEVLGSEFSARRPYIEQFHSIQYENVNNMPSMHTSPVLYPSFPCQHQAGVSRFQLPHQRAGVKINNSSSVRETSKVKQSRSCQVNGSSANRIDGINSWGTFTDDEILEMSYEEYLEAHTRGSRNLHHSAAGRSTSLQKSSSSKERSDDSQSASSSKKRPYSQSLE</sequence>
<feature type="compositionally biased region" description="Low complexity" evidence="2">
    <location>
        <begin position="362"/>
        <end position="378"/>
    </location>
</feature>
<evidence type="ECO:0000313" key="4">
    <source>
        <dbReference type="EMBL" id="KAL3647234.1"/>
    </source>
</evidence>
<dbReference type="Proteomes" id="UP001632038">
    <property type="component" value="Unassembled WGS sequence"/>
</dbReference>
<evidence type="ECO:0000313" key="5">
    <source>
        <dbReference type="Proteomes" id="UP001632038"/>
    </source>
</evidence>
<dbReference type="GO" id="GO:1990247">
    <property type="term" value="F:N6-methyladenosine-containing RNA reader activity"/>
    <property type="evidence" value="ECO:0007669"/>
    <property type="project" value="UniProtKB-UniRule"/>
</dbReference>
<gene>
    <name evidence="4" type="ORF">CASFOL_008202</name>
</gene>
<dbReference type="Gene3D" id="3.10.590.10">
    <property type="entry name" value="ph1033 like domains"/>
    <property type="match status" value="1"/>
</dbReference>
<proteinExistence type="inferred from homology"/>
<keyword evidence="1" id="KW-0694">RNA-binding</keyword>
<dbReference type="EMBL" id="JAVIJP010000009">
    <property type="protein sequence ID" value="KAL3647234.1"/>
    <property type="molecule type" value="Genomic_DNA"/>
</dbReference>
<feature type="compositionally biased region" description="Polar residues" evidence="2">
    <location>
        <begin position="292"/>
        <end position="302"/>
    </location>
</feature>
<name>A0ABD3DZB9_9LAMI</name>
<dbReference type="PANTHER" id="PTHR12357">
    <property type="entry name" value="YTH YT521-B HOMOLOGY DOMAIN-CONTAINING"/>
    <property type="match status" value="1"/>
</dbReference>
<feature type="domain" description="YTH" evidence="3">
    <location>
        <begin position="70"/>
        <end position="201"/>
    </location>
</feature>
<dbReference type="Pfam" id="PF04146">
    <property type="entry name" value="YTH"/>
    <property type="match status" value="1"/>
</dbReference>
<accession>A0ABD3DZB9</accession>
<feature type="region of interest" description="Disordered" evidence="2">
    <location>
        <begin position="335"/>
        <end position="378"/>
    </location>
</feature>
<dbReference type="InterPro" id="IPR045168">
    <property type="entry name" value="YTH_prot"/>
</dbReference>
<reference evidence="5" key="1">
    <citation type="journal article" date="2024" name="IScience">
        <title>Strigolactones Initiate the Formation of Haustorium-like Structures in Castilleja.</title>
        <authorList>
            <person name="Buerger M."/>
            <person name="Peterson D."/>
            <person name="Chory J."/>
        </authorList>
    </citation>
    <scope>NUCLEOTIDE SEQUENCE [LARGE SCALE GENOMIC DNA]</scope>
</reference>
<evidence type="ECO:0000256" key="1">
    <source>
        <dbReference type="RuleBase" id="RU369095"/>
    </source>
</evidence>
<dbReference type="InterPro" id="IPR007275">
    <property type="entry name" value="YTH_domain"/>
</dbReference>
<evidence type="ECO:0000256" key="2">
    <source>
        <dbReference type="SAM" id="MobiDB-lite"/>
    </source>
</evidence>